<name>A0A9P8RPM3_9PEZI</name>
<evidence type="ECO:0000313" key="2">
    <source>
        <dbReference type="EMBL" id="KAH0559376.1"/>
    </source>
</evidence>
<evidence type="ECO:0000313" key="3">
    <source>
        <dbReference type="Proteomes" id="UP000750711"/>
    </source>
</evidence>
<sequence>MSTDFLTHLFSDAARLYEDPDPWLDEIIRKELAEIVMSTAKSQSAGCPLSDIGDFLVRATAMLSRLTNSIVHGQHISLHTKRKIEEMQEEHDFSLLSLLDYMNEKHSLLKLIASQLQVTAEGISGSWRDGPELPAGAQRRNMGSGAESLPIASSIALNPDYQASGPARPLQETMPNVQSSISPSTEHVADQEDRETTAFEGSIQETVTDLLTSLSARGRGSFVCPYDRSCVKGGVGRYGEIVTFERNSAFRLVAHQLQISKVLGKDEYKK</sequence>
<dbReference type="AlphaFoldDB" id="A0A9P8RPM3"/>
<dbReference type="Proteomes" id="UP000750711">
    <property type="component" value="Unassembled WGS sequence"/>
</dbReference>
<feature type="compositionally biased region" description="Polar residues" evidence="1">
    <location>
        <begin position="173"/>
        <end position="185"/>
    </location>
</feature>
<gene>
    <name evidence="2" type="ORF">GP486_004110</name>
</gene>
<protein>
    <submittedName>
        <fullName evidence="2">Uncharacterized protein</fullName>
    </submittedName>
</protein>
<reference evidence="2" key="1">
    <citation type="submission" date="2021-03" db="EMBL/GenBank/DDBJ databases">
        <title>Comparative genomics and phylogenomic investigation of the class Geoglossomycetes provide insights into ecological specialization and systematics.</title>
        <authorList>
            <person name="Melie T."/>
            <person name="Pirro S."/>
            <person name="Miller A.N."/>
            <person name="Quandt A."/>
        </authorList>
    </citation>
    <scope>NUCLEOTIDE SEQUENCE</scope>
    <source>
        <strain evidence="2">CAQ_001_2017</strain>
    </source>
</reference>
<feature type="region of interest" description="Disordered" evidence="1">
    <location>
        <begin position="162"/>
        <end position="191"/>
    </location>
</feature>
<dbReference type="EMBL" id="JAGHQM010000612">
    <property type="protein sequence ID" value="KAH0559376.1"/>
    <property type="molecule type" value="Genomic_DNA"/>
</dbReference>
<organism evidence="2 3">
    <name type="scientific">Trichoglossum hirsutum</name>
    <dbReference type="NCBI Taxonomy" id="265104"/>
    <lineage>
        <taxon>Eukaryota</taxon>
        <taxon>Fungi</taxon>
        <taxon>Dikarya</taxon>
        <taxon>Ascomycota</taxon>
        <taxon>Pezizomycotina</taxon>
        <taxon>Geoglossomycetes</taxon>
        <taxon>Geoglossales</taxon>
        <taxon>Geoglossaceae</taxon>
        <taxon>Trichoglossum</taxon>
    </lineage>
</organism>
<comment type="caution">
    <text evidence="2">The sequence shown here is derived from an EMBL/GenBank/DDBJ whole genome shotgun (WGS) entry which is preliminary data.</text>
</comment>
<accession>A0A9P8RPM3</accession>
<evidence type="ECO:0000256" key="1">
    <source>
        <dbReference type="SAM" id="MobiDB-lite"/>
    </source>
</evidence>
<keyword evidence="3" id="KW-1185">Reference proteome</keyword>
<proteinExistence type="predicted"/>